<feature type="transmembrane region" description="Helical" evidence="1">
    <location>
        <begin position="39"/>
        <end position="60"/>
    </location>
</feature>
<evidence type="ECO:0000256" key="1">
    <source>
        <dbReference type="SAM" id="Phobius"/>
    </source>
</evidence>
<keyword evidence="1" id="KW-0472">Membrane</keyword>
<keyword evidence="1" id="KW-1133">Transmembrane helix</keyword>
<reference evidence="2" key="2">
    <citation type="submission" date="2021-08" db="EMBL/GenBank/DDBJ databases">
        <authorList>
            <person name="Tani A."/>
            <person name="Ola A."/>
            <person name="Ogura Y."/>
            <person name="Katsura K."/>
            <person name="Hayashi T."/>
        </authorList>
    </citation>
    <scope>NUCLEOTIDE SEQUENCE</scope>
    <source>
        <strain evidence="2">NBRC 15689</strain>
    </source>
</reference>
<reference evidence="2" key="1">
    <citation type="journal article" date="2021" name="Front. Microbiol.">
        <title>Comprehensive Comparative Genomics and Phenotyping of Methylobacterium Species.</title>
        <authorList>
            <person name="Alessa O."/>
            <person name="Ogura Y."/>
            <person name="Fujitani Y."/>
            <person name="Takami H."/>
            <person name="Hayashi T."/>
            <person name="Sahin N."/>
            <person name="Tani A."/>
        </authorList>
    </citation>
    <scope>NUCLEOTIDE SEQUENCE</scope>
    <source>
        <strain evidence="2">NBRC 15689</strain>
    </source>
</reference>
<proteinExistence type="predicted"/>
<keyword evidence="3" id="KW-1185">Reference proteome</keyword>
<evidence type="ECO:0000313" key="3">
    <source>
        <dbReference type="Proteomes" id="UP001055156"/>
    </source>
</evidence>
<comment type="caution">
    <text evidence="2">The sequence shown here is derived from an EMBL/GenBank/DDBJ whole genome shotgun (WGS) entry which is preliminary data.</text>
</comment>
<keyword evidence="1" id="KW-0812">Transmembrane</keyword>
<dbReference type="Proteomes" id="UP001055156">
    <property type="component" value="Unassembled WGS sequence"/>
</dbReference>
<gene>
    <name evidence="2" type="ORF">LKMONMHP_1585</name>
</gene>
<dbReference type="RefSeq" id="WP_238310612.1">
    <property type="nucleotide sequence ID" value="NZ_BPQV01000004.1"/>
</dbReference>
<dbReference type="EMBL" id="BPQV01000004">
    <property type="protein sequence ID" value="GJE26734.1"/>
    <property type="molecule type" value="Genomic_DNA"/>
</dbReference>
<name>A0ABQ4T849_METOR</name>
<sequence>MPIWAKLLIVLGAALFVTGGGWVFEIRLSAVHGWLLERIGHTGMRLVIGAMVLVGAWALWNEMEDR</sequence>
<accession>A0ABQ4T849</accession>
<evidence type="ECO:0000313" key="2">
    <source>
        <dbReference type="EMBL" id="GJE26734.1"/>
    </source>
</evidence>
<organism evidence="2 3">
    <name type="scientific">Methylobacterium organophilum</name>
    <dbReference type="NCBI Taxonomy" id="410"/>
    <lineage>
        <taxon>Bacteria</taxon>
        <taxon>Pseudomonadati</taxon>
        <taxon>Pseudomonadota</taxon>
        <taxon>Alphaproteobacteria</taxon>
        <taxon>Hyphomicrobiales</taxon>
        <taxon>Methylobacteriaceae</taxon>
        <taxon>Methylobacterium</taxon>
    </lineage>
</organism>
<protein>
    <submittedName>
        <fullName evidence="2">Uncharacterized protein</fullName>
    </submittedName>
</protein>